<dbReference type="InterPro" id="IPR011013">
    <property type="entry name" value="Gal_mutarotase_sf_dom"/>
</dbReference>
<evidence type="ECO:0000313" key="2">
    <source>
        <dbReference type="Proteomes" id="UP001183176"/>
    </source>
</evidence>
<dbReference type="CDD" id="cd09022">
    <property type="entry name" value="Aldose_epim_Ec_YihR"/>
    <property type="match status" value="1"/>
</dbReference>
<dbReference type="Gene3D" id="2.70.98.10">
    <property type="match status" value="1"/>
</dbReference>
<dbReference type="InterPro" id="IPR037480">
    <property type="entry name" value="YihR-like"/>
</dbReference>
<gene>
    <name evidence="1" type="ORF">RM423_20760</name>
</gene>
<evidence type="ECO:0000313" key="1">
    <source>
        <dbReference type="EMBL" id="MDT0263809.1"/>
    </source>
</evidence>
<accession>A0ABU2JH46</accession>
<reference evidence="2" key="1">
    <citation type="submission" date="2023-07" db="EMBL/GenBank/DDBJ databases">
        <title>30 novel species of actinomycetes from the DSMZ collection.</title>
        <authorList>
            <person name="Nouioui I."/>
        </authorList>
    </citation>
    <scope>NUCLEOTIDE SEQUENCE [LARGE SCALE GENOMIC DNA]</scope>
    <source>
        <strain evidence="2">DSM 44399</strain>
    </source>
</reference>
<name>A0ABU2JH46_9ACTN</name>
<dbReference type="InterPro" id="IPR014718">
    <property type="entry name" value="GH-type_carb-bd"/>
</dbReference>
<dbReference type="Pfam" id="PF01263">
    <property type="entry name" value="Aldose_epim"/>
    <property type="match status" value="1"/>
</dbReference>
<organism evidence="1 2">
    <name type="scientific">Jatrophihabitans lederbergiae</name>
    <dbReference type="NCBI Taxonomy" id="3075547"/>
    <lineage>
        <taxon>Bacteria</taxon>
        <taxon>Bacillati</taxon>
        <taxon>Actinomycetota</taxon>
        <taxon>Actinomycetes</taxon>
        <taxon>Jatrophihabitantales</taxon>
        <taxon>Jatrophihabitantaceae</taxon>
        <taxon>Jatrophihabitans</taxon>
    </lineage>
</organism>
<dbReference type="Proteomes" id="UP001183176">
    <property type="component" value="Unassembled WGS sequence"/>
</dbReference>
<dbReference type="SUPFAM" id="SSF74650">
    <property type="entry name" value="Galactose mutarotase-like"/>
    <property type="match status" value="1"/>
</dbReference>
<sequence length="303" mass="32397">MVEQRWNIRHGSHTATVSERGGAISGYAVDGVPIIRGVPDGEVPSAFDGAVLAPWPNRIRDGRWTFGSVAQQLAITEPATGNALHGLLAWVPWQVEDASDDGVTLTAVVLPQPGYPLSVAVSVTWSVSAAGLKCLLAVRNIGDEAAPFGVGTHPYFSVAGHGVDDLSLTLPAATWIDTDDRLLPVARRGVDSAAGDKDFRRSRSLHGVSLDTAFTDVTRNPDGTSAVRLAGTDGTLEIWAEEAFGWWQVYTSDYFDPGSDRYRREVAIEAMTCGPDAFNSGQDLIVLAPGAQWQGCWGVRPRS</sequence>
<dbReference type="InterPro" id="IPR008183">
    <property type="entry name" value="Aldose_1/G6P_1-epimerase"/>
</dbReference>
<protein>
    <submittedName>
        <fullName evidence="1">Aldose 1-epimerase family protein</fullName>
    </submittedName>
</protein>
<dbReference type="EMBL" id="JAVREH010000053">
    <property type="protein sequence ID" value="MDT0263809.1"/>
    <property type="molecule type" value="Genomic_DNA"/>
</dbReference>
<dbReference type="RefSeq" id="WP_311424953.1">
    <property type="nucleotide sequence ID" value="NZ_JAVREH010000053.1"/>
</dbReference>
<proteinExistence type="predicted"/>
<comment type="caution">
    <text evidence="1">The sequence shown here is derived from an EMBL/GenBank/DDBJ whole genome shotgun (WGS) entry which is preliminary data.</text>
</comment>
<keyword evidence="2" id="KW-1185">Reference proteome</keyword>